<accession>A0A1G9KMG4</accession>
<dbReference type="Proteomes" id="UP000198510">
    <property type="component" value="Unassembled WGS sequence"/>
</dbReference>
<dbReference type="InterPro" id="IPR013783">
    <property type="entry name" value="Ig-like_fold"/>
</dbReference>
<dbReference type="InterPro" id="IPR011483">
    <property type="entry name" value="Sde182_NH-like"/>
</dbReference>
<evidence type="ECO:0000259" key="2">
    <source>
        <dbReference type="Pfam" id="PF21027"/>
    </source>
</evidence>
<protein>
    <recommendedName>
        <fullName evidence="5">DUF1593 domain-containing protein</fullName>
    </recommendedName>
</protein>
<feature type="domain" description="Cellulose-binding Sde182 C-terminal" evidence="2">
    <location>
        <begin position="385"/>
        <end position="467"/>
    </location>
</feature>
<dbReference type="EMBL" id="FNFO01000006">
    <property type="protein sequence ID" value="SDL50776.1"/>
    <property type="molecule type" value="Genomic_DNA"/>
</dbReference>
<keyword evidence="4" id="KW-1185">Reference proteome</keyword>
<name>A0A1G9KMG4_9BACT</name>
<dbReference type="InterPro" id="IPR036452">
    <property type="entry name" value="Ribo_hydro-like"/>
</dbReference>
<dbReference type="Pfam" id="PF07632">
    <property type="entry name" value="Sde182_NH-like"/>
    <property type="match status" value="1"/>
</dbReference>
<dbReference type="Gene3D" id="3.90.245.10">
    <property type="entry name" value="Ribonucleoside hydrolase-like"/>
    <property type="match status" value="1"/>
</dbReference>
<dbReference type="Gene3D" id="2.60.40.10">
    <property type="entry name" value="Immunoglobulins"/>
    <property type="match status" value="1"/>
</dbReference>
<dbReference type="STRING" id="1075417.SAMN05421823_106203"/>
<dbReference type="RefSeq" id="WP_089683959.1">
    <property type="nucleotide sequence ID" value="NZ_FNFO01000006.1"/>
</dbReference>
<dbReference type="OrthoDB" id="253051at2"/>
<reference evidence="3 4" key="1">
    <citation type="submission" date="2016-10" db="EMBL/GenBank/DDBJ databases">
        <authorList>
            <person name="de Groot N.N."/>
        </authorList>
    </citation>
    <scope>NUCLEOTIDE SEQUENCE [LARGE SCALE GENOMIC DNA]</scope>
    <source>
        <strain evidence="3 4">DSM 25186</strain>
    </source>
</reference>
<dbReference type="GO" id="GO:0016799">
    <property type="term" value="F:hydrolase activity, hydrolyzing N-glycosyl compounds"/>
    <property type="evidence" value="ECO:0007669"/>
    <property type="project" value="InterPro"/>
</dbReference>
<dbReference type="AlphaFoldDB" id="A0A1G9KMG4"/>
<evidence type="ECO:0000313" key="3">
    <source>
        <dbReference type="EMBL" id="SDL50776.1"/>
    </source>
</evidence>
<proteinExistence type="predicted"/>
<evidence type="ECO:0008006" key="5">
    <source>
        <dbReference type="Google" id="ProtNLM"/>
    </source>
</evidence>
<gene>
    <name evidence="3" type="ORF">SAMN05421823_106203</name>
</gene>
<dbReference type="Pfam" id="PF21027">
    <property type="entry name" value="Sde0182_C"/>
    <property type="match status" value="1"/>
</dbReference>
<organism evidence="3 4">
    <name type="scientific">Catalinimonas alkaloidigena</name>
    <dbReference type="NCBI Taxonomy" id="1075417"/>
    <lineage>
        <taxon>Bacteria</taxon>
        <taxon>Pseudomonadati</taxon>
        <taxon>Bacteroidota</taxon>
        <taxon>Cytophagia</taxon>
        <taxon>Cytophagales</taxon>
        <taxon>Catalimonadaceae</taxon>
        <taxon>Catalinimonas</taxon>
    </lineage>
</organism>
<dbReference type="SUPFAM" id="SSF53590">
    <property type="entry name" value="Nucleoside hydrolase"/>
    <property type="match status" value="1"/>
</dbReference>
<evidence type="ECO:0000259" key="1">
    <source>
        <dbReference type="Pfam" id="PF07632"/>
    </source>
</evidence>
<sequence>MHHHSLTYYLLLLLFLPLLSWAQEPAQKRRVLILTDIENEPDDAMSMVRFMLYTNQFDTEGLVATTSTHQRDKVADWRIREIVEAYGKVRDNLLKHEPGYPPADTLLSRIKRGYADFGMQAVGPGKDSEGSAWIIEVVDRDDPRPVYVPVWGGSNCLAQALWKVKMTRSPEELDRFVSKLRVYTISDQDDAGPWLRKTFPNLFYIASPGYHAAGAYHYATWSGISGDQFHGRFGGADFSLVNNDWVKENIQNHGPLGAQYPLIEYLMEGDTPSFLWLIENGLSDPEHPNWGSWGGRYELYQPRTEKWFYEPETRPLWTDAVDEVLGHDSAYHTSNKATLWRWREAFQNDFAARMDWTVQSYKKANHPPVAKLAHDHMLTVREGETVQLSAEGSSDPDKDALRYEWLYYPEPGTYAMRKPIPLEGKDQKKATFVAPSVPEPQTIHIILKVTDAGTPALTRYQRVIVTVLPKAL</sequence>
<feature type="domain" description="Cellulose-binding Sde182 nucleoside hydrolase-like" evidence="1">
    <location>
        <begin position="30"/>
        <end position="297"/>
    </location>
</feature>
<evidence type="ECO:0000313" key="4">
    <source>
        <dbReference type="Proteomes" id="UP000198510"/>
    </source>
</evidence>
<dbReference type="InterPro" id="IPR048527">
    <property type="entry name" value="Sde182_C"/>
</dbReference>